<dbReference type="PANTHER" id="PTHR40038:SF1">
    <property type="entry name" value="MEMBRANE-ASSOCIATED PROTEIN TCAA"/>
    <property type="match status" value="1"/>
</dbReference>
<sequence>MLCSKCAVNLPEGSQFCLKCGQPVSTPATEIAPPAATAILACSKCGTSLPEGAQFCLKCGKPVSSPAKSAPADRPKVVDTPPAELPRPRQKRRIFHWILLGAVIVVIVWVMSSDNPVAQAVQETVGWKHDQTILDASFSIGPHTFRYYKFALPAGSVNVAVVGQFATVSDNRKENDKDRDLDNSIEVYVLTEGAFTIWQNGYATTALYESGRVAEGAIRTDLPAGEGIYYLIFSNRFAPKTAKNVHASALLRYKSWLPEWFRRMKDRFWNWLGL</sequence>
<feature type="domain" description="DZANK-type" evidence="3">
    <location>
        <begin position="3"/>
        <end position="60"/>
    </location>
</feature>
<reference evidence="5" key="1">
    <citation type="submission" date="2018-02" db="EMBL/GenBank/DDBJ databases">
        <authorList>
            <person name="Hausmann B."/>
        </authorList>
    </citation>
    <scope>NUCLEOTIDE SEQUENCE [LARGE SCALE GENOMIC DNA]</scope>
    <source>
        <strain evidence="5">Peat soil MAG SbA1</strain>
    </source>
</reference>
<dbReference type="EMBL" id="OMOD01000055">
    <property type="protein sequence ID" value="SPF35950.1"/>
    <property type="molecule type" value="Genomic_DNA"/>
</dbReference>
<keyword evidence="2" id="KW-1133">Transmembrane helix</keyword>
<keyword evidence="2" id="KW-0812">Transmembrane</keyword>
<dbReference type="PANTHER" id="PTHR40038">
    <property type="entry name" value="MEMBRANE-ASSOCIATED PROTEIN TCAA"/>
    <property type="match status" value="1"/>
</dbReference>
<dbReference type="InterPro" id="IPR025874">
    <property type="entry name" value="DZR"/>
</dbReference>
<dbReference type="Proteomes" id="UP000238701">
    <property type="component" value="Unassembled WGS sequence"/>
</dbReference>
<protein>
    <recommendedName>
        <fullName evidence="3">DZANK-type domain-containing protein</fullName>
    </recommendedName>
</protein>
<proteinExistence type="predicted"/>
<organism evidence="4 5">
    <name type="scientific">Candidatus Sulfotelmatobacter kueseliae</name>
    <dbReference type="NCBI Taxonomy" id="2042962"/>
    <lineage>
        <taxon>Bacteria</taxon>
        <taxon>Pseudomonadati</taxon>
        <taxon>Acidobacteriota</taxon>
        <taxon>Terriglobia</taxon>
        <taxon>Terriglobales</taxon>
        <taxon>Candidatus Korobacteraceae</taxon>
        <taxon>Candidatus Sulfotelmatobacter</taxon>
    </lineage>
</organism>
<feature type="transmembrane region" description="Helical" evidence="2">
    <location>
        <begin position="94"/>
        <end position="112"/>
    </location>
</feature>
<keyword evidence="2" id="KW-0472">Membrane</keyword>
<gene>
    <name evidence="4" type="ORF">SBA1_1480024</name>
</gene>
<evidence type="ECO:0000313" key="5">
    <source>
        <dbReference type="Proteomes" id="UP000238701"/>
    </source>
</evidence>
<evidence type="ECO:0000259" key="3">
    <source>
        <dbReference type="Pfam" id="PF12773"/>
    </source>
</evidence>
<evidence type="ECO:0000256" key="1">
    <source>
        <dbReference type="SAM" id="MobiDB-lite"/>
    </source>
</evidence>
<feature type="region of interest" description="Disordered" evidence="1">
    <location>
        <begin position="65"/>
        <end position="85"/>
    </location>
</feature>
<evidence type="ECO:0000256" key="2">
    <source>
        <dbReference type="SAM" id="Phobius"/>
    </source>
</evidence>
<evidence type="ECO:0000313" key="4">
    <source>
        <dbReference type="EMBL" id="SPF35950.1"/>
    </source>
</evidence>
<dbReference type="AlphaFoldDB" id="A0A2U3K8Q7"/>
<accession>A0A2U3K8Q7</accession>
<name>A0A2U3K8Q7_9BACT</name>
<dbReference type="Pfam" id="PF12773">
    <property type="entry name" value="DZR"/>
    <property type="match status" value="1"/>
</dbReference>